<dbReference type="PROSITE" id="PS00061">
    <property type="entry name" value="ADH_SHORT"/>
    <property type="match status" value="1"/>
</dbReference>
<proteinExistence type="predicted"/>
<dbReference type="AlphaFoldDB" id="A0AAJ6VYF2"/>
<accession>A0AAJ6VYF2</accession>
<keyword evidence="1" id="KW-0560">Oxidoreductase</keyword>
<dbReference type="PRINTS" id="PR00081">
    <property type="entry name" value="GDHRDH"/>
</dbReference>
<dbReference type="InterPro" id="IPR020904">
    <property type="entry name" value="Sc_DH/Rdtase_CS"/>
</dbReference>
<reference evidence="4" key="1">
    <citation type="submission" date="2025-08" db="UniProtKB">
        <authorList>
            <consortium name="RefSeq"/>
        </authorList>
    </citation>
    <scope>IDENTIFICATION</scope>
</reference>
<sequence>MDVLAGLSRFKLGVLISVCLWSLYFWGILQPVFTFAPLLAAIPTVTFLSEVIRRIIEYHLGKRTVAIGNDAVLITGCDTGFGYLLSKRLADKGYTVFAGCYVDNGAGAAELREYSSRIQVLNMDVRSDDAVKKARLLVEEKLAGQGLWAVVANAGIANHGPLEWTSMEEIHSIFDVNTYGVLRTVKEFLPLVRKRKGRIVVTTSMLATLPNPLVIPYSMSKAAVRSLVDGLQRELRGFGVYCSSIEPNYYKTSIVENRSMEDYHKKFAALDENLKAEYEGFMDTCRNYLDGVNSFIMSDKIEEPLNAFEHAVCSVRPRPYYLVDSPILSFGRELLKHLNVEVLDAVVCSSQYLGGLKRRICPKK</sequence>
<name>A0AAJ6VYF2_9ACAR</name>
<evidence type="ECO:0000256" key="2">
    <source>
        <dbReference type="SAM" id="Phobius"/>
    </source>
</evidence>
<dbReference type="InterPro" id="IPR002347">
    <property type="entry name" value="SDR_fam"/>
</dbReference>
<keyword evidence="2" id="KW-1133">Transmembrane helix</keyword>
<dbReference type="PANTHER" id="PTHR43313:SF36">
    <property type="entry name" value="D-BETA-HYDROXYBUTYRATE DEHYDROGENASE, MITOCHONDRIAL"/>
    <property type="match status" value="1"/>
</dbReference>
<dbReference type="GO" id="GO:0016491">
    <property type="term" value="F:oxidoreductase activity"/>
    <property type="evidence" value="ECO:0007669"/>
    <property type="project" value="UniProtKB-KW"/>
</dbReference>
<organism evidence="3 4">
    <name type="scientific">Galendromus occidentalis</name>
    <name type="common">western predatory mite</name>
    <dbReference type="NCBI Taxonomy" id="34638"/>
    <lineage>
        <taxon>Eukaryota</taxon>
        <taxon>Metazoa</taxon>
        <taxon>Ecdysozoa</taxon>
        <taxon>Arthropoda</taxon>
        <taxon>Chelicerata</taxon>
        <taxon>Arachnida</taxon>
        <taxon>Acari</taxon>
        <taxon>Parasitiformes</taxon>
        <taxon>Mesostigmata</taxon>
        <taxon>Gamasina</taxon>
        <taxon>Phytoseioidea</taxon>
        <taxon>Phytoseiidae</taxon>
        <taxon>Typhlodrominae</taxon>
        <taxon>Galendromus</taxon>
    </lineage>
</organism>
<dbReference type="RefSeq" id="XP_003743898.1">
    <property type="nucleotide sequence ID" value="XM_003743850.2"/>
</dbReference>
<dbReference type="Pfam" id="PF00106">
    <property type="entry name" value="adh_short"/>
    <property type="match status" value="1"/>
</dbReference>
<dbReference type="Gene3D" id="3.40.50.720">
    <property type="entry name" value="NAD(P)-binding Rossmann-like Domain"/>
    <property type="match status" value="1"/>
</dbReference>
<dbReference type="GeneID" id="100904421"/>
<protein>
    <submittedName>
        <fullName evidence="4">Short-chain dehydrogenase/reductase family 9C member 7</fullName>
    </submittedName>
</protein>
<evidence type="ECO:0000256" key="1">
    <source>
        <dbReference type="ARBA" id="ARBA00023002"/>
    </source>
</evidence>
<feature type="transmembrane region" description="Helical" evidence="2">
    <location>
        <begin position="12"/>
        <end position="29"/>
    </location>
</feature>
<dbReference type="Proteomes" id="UP000694867">
    <property type="component" value="Unplaced"/>
</dbReference>
<dbReference type="InterPro" id="IPR036291">
    <property type="entry name" value="NAD(P)-bd_dom_sf"/>
</dbReference>
<keyword evidence="2" id="KW-0472">Membrane</keyword>
<dbReference type="GO" id="GO:0008202">
    <property type="term" value="P:steroid metabolic process"/>
    <property type="evidence" value="ECO:0007669"/>
    <property type="project" value="TreeGrafter"/>
</dbReference>
<dbReference type="PANTHER" id="PTHR43313">
    <property type="entry name" value="SHORT-CHAIN DEHYDROGENASE/REDUCTASE FAMILY 9C"/>
    <property type="match status" value="1"/>
</dbReference>
<evidence type="ECO:0000313" key="3">
    <source>
        <dbReference type="Proteomes" id="UP000694867"/>
    </source>
</evidence>
<dbReference type="KEGG" id="goe:100904421"/>
<keyword evidence="3" id="KW-1185">Reference proteome</keyword>
<keyword evidence="2" id="KW-0812">Transmembrane</keyword>
<dbReference type="SUPFAM" id="SSF51735">
    <property type="entry name" value="NAD(P)-binding Rossmann-fold domains"/>
    <property type="match status" value="1"/>
</dbReference>
<gene>
    <name evidence="4" type="primary">LOC100904421</name>
</gene>
<evidence type="ECO:0000313" key="4">
    <source>
        <dbReference type="RefSeq" id="XP_003743898.1"/>
    </source>
</evidence>